<keyword evidence="4" id="KW-1185">Reference proteome</keyword>
<evidence type="ECO:0008006" key="5">
    <source>
        <dbReference type="Google" id="ProtNLM"/>
    </source>
</evidence>
<feature type="transmembrane region" description="Helical" evidence="2">
    <location>
        <begin position="92"/>
        <end position="113"/>
    </location>
</feature>
<reference evidence="3 4" key="1">
    <citation type="submission" date="2020-08" db="EMBL/GenBank/DDBJ databases">
        <title>Sequencing the genomes of 1000 actinobacteria strains.</title>
        <authorList>
            <person name="Klenk H.-P."/>
        </authorList>
    </citation>
    <scope>NUCLEOTIDE SEQUENCE [LARGE SCALE GENOMIC DNA]</scope>
    <source>
        <strain evidence="3 4">DSM 19600</strain>
    </source>
</reference>
<evidence type="ECO:0000256" key="2">
    <source>
        <dbReference type="SAM" id="Phobius"/>
    </source>
</evidence>
<evidence type="ECO:0000313" key="4">
    <source>
        <dbReference type="Proteomes" id="UP000549113"/>
    </source>
</evidence>
<protein>
    <recommendedName>
        <fullName evidence="5">DUF3043 domain-containing protein</fullName>
    </recommendedName>
</protein>
<name>A0AA40SN83_9MICO</name>
<keyword evidence="2" id="KW-1133">Transmembrane helix</keyword>
<feature type="transmembrane region" description="Helical" evidence="2">
    <location>
        <begin position="119"/>
        <end position="139"/>
    </location>
</feature>
<dbReference type="RefSeq" id="WP_183499035.1">
    <property type="nucleotide sequence ID" value="NZ_BAABCO010000001.1"/>
</dbReference>
<dbReference type="Pfam" id="PF11241">
    <property type="entry name" value="DUF3043"/>
    <property type="match status" value="1"/>
</dbReference>
<evidence type="ECO:0000256" key="1">
    <source>
        <dbReference type="SAM" id="MobiDB-lite"/>
    </source>
</evidence>
<dbReference type="EMBL" id="JACIFH010000001">
    <property type="protein sequence ID" value="MBB4139360.1"/>
    <property type="molecule type" value="Genomic_DNA"/>
</dbReference>
<accession>A0AA40SN83</accession>
<dbReference type="AlphaFoldDB" id="A0AA40SN83"/>
<feature type="compositionally biased region" description="Low complexity" evidence="1">
    <location>
        <begin position="1"/>
        <end position="16"/>
    </location>
</feature>
<feature type="region of interest" description="Disordered" evidence="1">
    <location>
        <begin position="1"/>
        <end position="48"/>
    </location>
</feature>
<dbReference type="InterPro" id="IPR021403">
    <property type="entry name" value="DUF3043"/>
</dbReference>
<sequence>MAKTPPASESDAAADAVSGPGKNRPTPSRAEQEAARKRPLVADTKEAKAKAKADLNVARERARVGMANGEEKYLPARDKGPQRRFARDFVDAGWHLGELLMPLMVVVILLSLFPNPAVTYYSFVGLWIYILLAIADMIITGQRVKKKVKAKFGETRMEKGLAWYSAMRTVQMRFMRLPKPQVKRGQYPV</sequence>
<proteinExistence type="predicted"/>
<organism evidence="3 4">
    <name type="scientific">Microbacterium invictum</name>
    <dbReference type="NCBI Taxonomy" id="515415"/>
    <lineage>
        <taxon>Bacteria</taxon>
        <taxon>Bacillati</taxon>
        <taxon>Actinomycetota</taxon>
        <taxon>Actinomycetes</taxon>
        <taxon>Micrococcales</taxon>
        <taxon>Microbacteriaceae</taxon>
        <taxon>Microbacterium</taxon>
    </lineage>
</organism>
<keyword evidence="2" id="KW-0812">Transmembrane</keyword>
<evidence type="ECO:0000313" key="3">
    <source>
        <dbReference type="EMBL" id="MBB4139360.1"/>
    </source>
</evidence>
<dbReference type="Proteomes" id="UP000549113">
    <property type="component" value="Unassembled WGS sequence"/>
</dbReference>
<comment type="caution">
    <text evidence="3">The sequence shown here is derived from an EMBL/GenBank/DDBJ whole genome shotgun (WGS) entry which is preliminary data.</text>
</comment>
<gene>
    <name evidence="3" type="ORF">BKA10_001154</name>
</gene>
<keyword evidence="2" id="KW-0472">Membrane</keyword>